<accession>A0A840Y8S8</accession>
<evidence type="ECO:0000256" key="9">
    <source>
        <dbReference type="HAMAP-Rule" id="MF_00135"/>
    </source>
</evidence>
<dbReference type="Gene3D" id="3.20.20.70">
    <property type="entry name" value="Aldolase class I"/>
    <property type="match status" value="1"/>
</dbReference>
<keyword evidence="6 9" id="KW-0822">Tryptophan biosynthesis</keyword>
<dbReference type="GO" id="GO:0000162">
    <property type="term" value="P:L-tryptophan biosynthetic process"/>
    <property type="evidence" value="ECO:0007669"/>
    <property type="project" value="UniProtKB-UniRule"/>
</dbReference>
<evidence type="ECO:0000256" key="2">
    <source>
        <dbReference type="ARBA" id="ARBA00004664"/>
    </source>
</evidence>
<comment type="catalytic activity">
    <reaction evidence="1 9">
        <text>N-(5-phospho-beta-D-ribosyl)anthranilate = 1-(2-carboxyphenylamino)-1-deoxy-D-ribulose 5-phosphate</text>
        <dbReference type="Rhea" id="RHEA:21540"/>
        <dbReference type="ChEBI" id="CHEBI:18277"/>
        <dbReference type="ChEBI" id="CHEBI:58613"/>
        <dbReference type="EC" id="5.3.1.24"/>
    </reaction>
</comment>
<protein>
    <recommendedName>
        <fullName evidence="4 9">N-(5'-phosphoribosyl)anthranilate isomerase</fullName>
        <shortName evidence="9">PRAI</shortName>
        <ecNumber evidence="3 9">5.3.1.24</ecNumber>
    </recommendedName>
</protein>
<reference evidence="11 12" key="1">
    <citation type="submission" date="2020-08" db="EMBL/GenBank/DDBJ databases">
        <title>Genomic Encyclopedia of Type Strains, Phase IV (KMG-IV): sequencing the most valuable type-strain genomes for metagenomic binning, comparative biology and taxonomic classification.</title>
        <authorList>
            <person name="Goeker M."/>
        </authorList>
    </citation>
    <scope>NUCLEOTIDE SEQUENCE [LARGE SCALE GENOMIC DNA]</scope>
    <source>
        <strain evidence="11 12">DSM 26736</strain>
    </source>
</reference>
<evidence type="ECO:0000256" key="5">
    <source>
        <dbReference type="ARBA" id="ARBA00022605"/>
    </source>
</evidence>
<dbReference type="RefSeq" id="WP_184083796.1">
    <property type="nucleotide sequence ID" value="NZ_JACIJF010000001.1"/>
</dbReference>
<keyword evidence="7 9" id="KW-0057">Aromatic amino acid biosynthesis</keyword>
<proteinExistence type="inferred from homology"/>
<keyword evidence="8 9" id="KW-0413">Isomerase</keyword>
<dbReference type="EC" id="5.3.1.24" evidence="3 9"/>
<name>A0A840Y8S8_9SPHN</name>
<dbReference type="NCBIfam" id="NF002295">
    <property type="entry name" value="PRK01222.1-1"/>
    <property type="match status" value="1"/>
</dbReference>
<comment type="pathway">
    <text evidence="2 9">Amino-acid biosynthesis; L-tryptophan biosynthesis; L-tryptophan from chorismate: step 3/5.</text>
</comment>
<evidence type="ECO:0000256" key="8">
    <source>
        <dbReference type="ARBA" id="ARBA00023235"/>
    </source>
</evidence>
<dbReference type="Proteomes" id="UP000527143">
    <property type="component" value="Unassembled WGS sequence"/>
</dbReference>
<evidence type="ECO:0000256" key="7">
    <source>
        <dbReference type="ARBA" id="ARBA00023141"/>
    </source>
</evidence>
<dbReference type="AlphaFoldDB" id="A0A840Y8S8"/>
<dbReference type="GO" id="GO:0004640">
    <property type="term" value="F:phosphoribosylanthranilate isomerase activity"/>
    <property type="evidence" value="ECO:0007669"/>
    <property type="project" value="UniProtKB-UniRule"/>
</dbReference>
<dbReference type="SUPFAM" id="SSF51366">
    <property type="entry name" value="Ribulose-phoshate binding barrel"/>
    <property type="match status" value="1"/>
</dbReference>
<feature type="domain" description="N-(5'phosphoribosyl) anthranilate isomerase (PRAI)" evidence="10">
    <location>
        <begin position="5"/>
        <end position="207"/>
    </location>
</feature>
<dbReference type="InterPro" id="IPR044643">
    <property type="entry name" value="TrpF_fam"/>
</dbReference>
<evidence type="ECO:0000256" key="1">
    <source>
        <dbReference type="ARBA" id="ARBA00001164"/>
    </source>
</evidence>
<dbReference type="PANTHER" id="PTHR42894">
    <property type="entry name" value="N-(5'-PHOSPHORIBOSYL)ANTHRANILATE ISOMERASE"/>
    <property type="match status" value="1"/>
</dbReference>
<gene>
    <name evidence="9" type="primary">trpF</name>
    <name evidence="11" type="ORF">FHT02_000460</name>
</gene>
<comment type="similarity">
    <text evidence="9">Belongs to the TrpF family.</text>
</comment>
<dbReference type="HAMAP" id="MF_00135">
    <property type="entry name" value="PRAI"/>
    <property type="match status" value="1"/>
</dbReference>
<dbReference type="PANTHER" id="PTHR42894:SF1">
    <property type="entry name" value="N-(5'-PHOSPHORIBOSYL)ANTHRANILATE ISOMERASE"/>
    <property type="match status" value="1"/>
</dbReference>
<dbReference type="InterPro" id="IPR011060">
    <property type="entry name" value="RibuloseP-bd_barrel"/>
</dbReference>
<evidence type="ECO:0000313" key="11">
    <source>
        <dbReference type="EMBL" id="MBB5709254.1"/>
    </source>
</evidence>
<dbReference type="InterPro" id="IPR013785">
    <property type="entry name" value="Aldolase_TIM"/>
</dbReference>
<evidence type="ECO:0000256" key="3">
    <source>
        <dbReference type="ARBA" id="ARBA00012572"/>
    </source>
</evidence>
<evidence type="ECO:0000256" key="4">
    <source>
        <dbReference type="ARBA" id="ARBA00022272"/>
    </source>
</evidence>
<evidence type="ECO:0000313" key="12">
    <source>
        <dbReference type="Proteomes" id="UP000527143"/>
    </source>
</evidence>
<keyword evidence="5 9" id="KW-0028">Amino-acid biosynthesis</keyword>
<comment type="caution">
    <text evidence="11">The sequence shown here is derived from an EMBL/GenBank/DDBJ whole genome shotgun (WGS) entry which is preliminary data.</text>
</comment>
<evidence type="ECO:0000259" key="10">
    <source>
        <dbReference type="Pfam" id="PF00697"/>
    </source>
</evidence>
<organism evidence="11 12">
    <name type="scientific">Sphingomonas xinjiangensis</name>
    <dbReference type="NCBI Taxonomy" id="643568"/>
    <lineage>
        <taxon>Bacteria</taxon>
        <taxon>Pseudomonadati</taxon>
        <taxon>Pseudomonadota</taxon>
        <taxon>Alphaproteobacteria</taxon>
        <taxon>Sphingomonadales</taxon>
        <taxon>Sphingomonadaceae</taxon>
        <taxon>Sphingomonas</taxon>
    </lineage>
</organism>
<dbReference type="UniPathway" id="UPA00035">
    <property type="reaction ID" value="UER00042"/>
</dbReference>
<dbReference type="EMBL" id="JACIJF010000001">
    <property type="protein sequence ID" value="MBB5709254.1"/>
    <property type="molecule type" value="Genomic_DNA"/>
</dbReference>
<dbReference type="InterPro" id="IPR001240">
    <property type="entry name" value="PRAI_dom"/>
</dbReference>
<dbReference type="Pfam" id="PF00697">
    <property type="entry name" value="PRAI"/>
    <property type="match status" value="1"/>
</dbReference>
<dbReference type="CDD" id="cd00405">
    <property type="entry name" value="PRAI"/>
    <property type="match status" value="1"/>
</dbReference>
<keyword evidence="12" id="KW-1185">Reference proteome</keyword>
<sequence length="212" mass="21979">MPVLAKICGLSTPETLDAAVARGAAQVGFVFFPPSPRNLTFDQARGLAERVPGHVDRVGVFVDPDDALLDTAVAAGRLEAIQLHKTAPQRAAAIRSRLRLPIWVAVAVKTAADLAGAAAFASAADRVLYDAKTPEGSALPGGMGLRFDWRLLQGHRHALPWSLSGGLDPGNVDAAIRTTGATSVDVSSGVESAPGVKDVDKIAAFLKAVTSL</sequence>
<evidence type="ECO:0000256" key="6">
    <source>
        <dbReference type="ARBA" id="ARBA00022822"/>
    </source>
</evidence>